<dbReference type="PROSITE" id="PS51257">
    <property type="entry name" value="PROKAR_LIPOPROTEIN"/>
    <property type="match status" value="1"/>
</dbReference>
<dbReference type="PANTHER" id="PTHR36933:SF1">
    <property type="entry name" value="SLL0788 PROTEIN"/>
    <property type="match status" value="1"/>
</dbReference>
<evidence type="ECO:0000259" key="3">
    <source>
        <dbReference type="Pfam" id="PF03713"/>
    </source>
</evidence>
<evidence type="ECO:0000313" key="4">
    <source>
        <dbReference type="EMBL" id="GAA4127450.1"/>
    </source>
</evidence>
<dbReference type="Pfam" id="PF03713">
    <property type="entry name" value="DUF305"/>
    <property type="match status" value="1"/>
</dbReference>
<gene>
    <name evidence="4" type="ORF">GCM10022215_37930</name>
</gene>
<dbReference type="InterPro" id="IPR012347">
    <property type="entry name" value="Ferritin-like"/>
</dbReference>
<reference evidence="5" key="1">
    <citation type="journal article" date="2019" name="Int. J. Syst. Evol. Microbiol.">
        <title>The Global Catalogue of Microorganisms (GCM) 10K type strain sequencing project: providing services to taxonomists for standard genome sequencing and annotation.</title>
        <authorList>
            <consortium name="The Broad Institute Genomics Platform"/>
            <consortium name="The Broad Institute Genome Sequencing Center for Infectious Disease"/>
            <person name="Wu L."/>
            <person name="Ma J."/>
        </authorList>
    </citation>
    <scope>NUCLEOTIDE SEQUENCE [LARGE SCALE GENOMIC DNA]</scope>
    <source>
        <strain evidence="5">JCM 16703</strain>
    </source>
</reference>
<accession>A0ABP7XXP5</accession>
<dbReference type="RefSeq" id="WP_344735072.1">
    <property type="nucleotide sequence ID" value="NZ_BAAAZH010000031.1"/>
</dbReference>
<name>A0ABP7XXP5_9ACTN</name>
<dbReference type="InterPro" id="IPR005183">
    <property type="entry name" value="DUF305_CopM-like"/>
</dbReference>
<dbReference type="PANTHER" id="PTHR36933">
    <property type="entry name" value="SLL0788 PROTEIN"/>
    <property type="match status" value="1"/>
</dbReference>
<keyword evidence="5" id="KW-1185">Reference proteome</keyword>
<dbReference type="Proteomes" id="UP001501495">
    <property type="component" value="Unassembled WGS sequence"/>
</dbReference>
<protein>
    <submittedName>
        <fullName evidence="4">DUF305 domain-containing protein</fullName>
    </submittedName>
</protein>
<dbReference type="EMBL" id="BAAAZH010000031">
    <property type="protein sequence ID" value="GAA4127450.1"/>
    <property type="molecule type" value="Genomic_DNA"/>
</dbReference>
<comment type="caution">
    <text evidence="4">The sequence shown here is derived from an EMBL/GenBank/DDBJ whole genome shotgun (WGS) entry which is preliminary data.</text>
</comment>
<feature type="domain" description="DUF305" evidence="3">
    <location>
        <begin position="57"/>
        <end position="207"/>
    </location>
</feature>
<evidence type="ECO:0000256" key="1">
    <source>
        <dbReference type="SAM" id="MobiDB-lite"/>
    </source>
</evidence>
<evidence type="ECO:0000313" key="5">
    <source>
        <dbReference type="Proteomes" id="UP001501495"/>
    </source>
</evidence>
<evidence type="ECO:0000256" key="2">
    <source>
        <dbReference type="SAM" id="SignalP"/>
    </source>
</evidence>
<dbReference type="Gene3D" id="1.20.1260.10">
    <property type="match status" value="1"/>
</dbReference>
<sequence>MRKKTIALAALAVAGTLTLAACGGNDSMGNMPGMGSSSTSSSPTSSSDAMSDFNDADVTFATEMIPHHRQAVAMAKLADTRAESQQVKDLAMQIMNAQDPEIQTMSGWLTAWGKPVPSDDTSMGGMDMGGDSSMAGMMSGADMDKLKKASGADFDQMFLTMMIAHHQGAIEMAKTEETNGMNADAIALAQQIQTAQASEITTMNGLLK</sequence>
<feature type="signal peptide" evidence="2">
    <location>
        <begin position="1"/>
        <end position="20"/>
    </location>
</feature>
<organism evidence="4 5">
    <name type="scientific">Nocardioides fonticola</name>
    <dbReference type="NCBI Taxonomy" id="450363"/>
    <lineage>
        <taxon>Bacteria</taxon>
        <taxon>Bacillati</taxon>
        <taxon>Actinomycetota</taxon>
        <taxon>Actinomycetes</taxon>
        <taxon>Propionibacteriales</taxon>
        <taxon>Nocardioidaceae</taxon>
        <taxon>Nocardioides</taxon>
    </lineage>
</organism>
<feature type="region of interest" description="Disordered" evidence="1">
    <location>
        <begin position="30"/>
        <end position="51"/>
    </location>
</feature>
<feature type="chain" id="PRO_5047122909" evidence="2">
    <location>
        <begin position="21"/>
        <end position="208"/>
    </location>
</feature>
<keyword evidence="2" id="KW-0732">Signal</keyword>
<proteinExistence type="predicted"/>